<organism evidence="12 13">
    <name type="scientific">Frondihabitans sucicola</name>
    <dbReference type="NCBI Taxonomy" id="1268041"/>
    <lineage>
        <taxon>Bacteria</taxon>
        <taxon>Bacillati</taxon>
        <taxon>Actinomycetota</taxon>
        <taxon>Actinomycetes</taxon>
        <taxon>Micrococcales</taxon>
        <taxon>Microbacteriaceae</taxon>
        <taxon>Frondihabitans</taxon>
    </lineage>
</organism>
<keyword evidence="2" id="KW-0813">Transport</keyword>
<dbReference type="Gene3D" id="6.10.140.1330">
    <property type="match status" value="1"/>
</dbReference>
<dbReference type="PANTHER" id="PTHR10110:SF86">
    <property type="entry name" value="SODIUM_HYDROGEN EXCHANGER 7"/>
    <property type="match status" value="1"/>
</dbReference>
<feature type="transmembrane region" description="Helical" evidence="10">
    <location>
        <begin position="83"/>
        <end position="106"/>
    </location>
</feature>
<keyword evidence="3" id="KW-1003">Cell membrane</keyword>
<gene>
    <name evidence="12" type="ORF">GCM10025867_03880</name>
</gene>
<keyword evidence="7" id="KW-0406">Ion transport</keyword>
<dbReference type="Pfam" id="PF00999">
    <property type="entry name" value="Na_H_Exchanger"/>
    <property type="match status" value="1"/>
</dbReference>
<keyword evidence="4 10" id="KW-0812">Transmembrane</keyword>
<evidence type="ECO:0000313" key="13">
    <source>
        <dbReference type="Proteomes" id="UP001321486"/>
    </source>
</evidence>
<feature type="transmembrane region" description="Helical" evidence="10">
    <location>
        <begin position="6"/>
        <end position="22"/>
    </location>
</feature>
<dbReference type="PANTHER" id="PTHR10110">
    <property type="entry name" value="SODIUM/HYDROGEN EXCHANGER"/>
    <property type="match status" value="1"/>
</dbReference>
<accession>A0ABM8GIE5</accession>
<evidence type="ECO:0000259" key="11">
    <source>
        <dbReference type="Pfam" id="PF00999"/>
    </source>
</evidence>
<feature type="transmembrane region" description="Helical" evidence="10">
    <location>
        <begin position="206"/>
        <end position="223"/>
    </location>
</feature>
<feature type="transmembrane region" description="Helical" evidence="10">
    <location>
        <begin position="268"/>
        <end position="286"/>
    </location>
</feature>
<proteinExistence type="predicted"/>
<evidence type="ECO:0000256" key="6">
    <source>
        <dbReference type="ARBA" id="ARBA00023053"/>
    </source>
</evidence>
<keyword evidence="5 10" id="KW-1133">Transmembrane helix</keyword>
<evidence type="ECO:0000313" key="12">
    <source>
        <dbReference type="EMBL" id="BDZ48147.1"/>
    </source>
</evidence>
<feature type="transmembrane region" description="Helical" evidence="10">
    <location>
        <begin position="229"/>
        <end position="247"/>
    </location>
</feature>
<dbReference type="EMBL" id="AP027732">
    <property type="protein sequence ID" value="BDZ48147.1"/>
    <property type="molecule type" value="Genomic_DNA"/>
</dbReference>
<feature type="domain" description="Cation/H+ exchanger transmembrane" evidence="11">
    <location>
        <begin position="13"/>
        <end position="394"/>
    </location>
</feature>
<reference evidence="13" key="1">
    <citation type="journal article" date="2019" name="Int. J. Syst. Evol. Microbiol.">
        <title>The Global Catalogue of Microorganisms (GCM) 10K type strain sequencing project: providing services to taxonomists for standard genome sequencing and annotation.</title>
        <authorList>
            <consortium name="The Broad Institute Genomics Platform"/>
            <consortium name="The Broad Institute Genome Sequencing Center for Infectious Disease"/>
            <person name="Wu L."/>
            <person name="Ma J."/>
        </authorList>
    </citation>
    <scope>NUCLEOTIDE SEQUENCE [LARGE SCALE GENOMIC DNA]</scope>
    <source>
        <strain evidence="13">NBRC 108728</strain>
    </source>
</reference>
<feature type="transmembrane region" description="Helical" evidence="10">
    <location>
        <begin position="155"/>
        <end position="175"/>
    </location>
</feature>
<feature type="transmembrane region" description="Helical" evidence="10">
    <location>
        <begin position="54"/>
        <end position="71"/>
    </location>
</feature>
<protein>
    <submittedName>
        <fullName evidence="12">Na+/H+ antiporter</fullName>
    </submittedName>
</protein>
<dbReference type="Proteomes" id="UP001321486">
    <property type="component" value="Chromosome"/>
</dbReference>
<dbReference type="InterPro" id="IPR006153">
    <property type="entry name" value="Cation/H_exchanger_TM"/>
</dbReference>
<evidence type="ECO:0000256" key="8">
    <source>
        <dbReference type="ARBA" id="ARBA00023136"/>
    </source>
</evidence>
<name>A0ABM8GIE5_9MICO</name>
<comment type="subcellular location">
    <subcellularLocation>
        <location evidence="1">Cell membrane</location>
        <topology evidence="1">Multi-pass membrane protein</topology>
    </subcellularLocation>
</comment>
<evidence type="ECO:0000256" key="5">
    <source>
        <dbReference type="ARBA" id="ARBA00022989"/>
    </source>
</evidence>
<dbReference type="InterPro" id="IPR018422">
    <property type="entry name" value="Cation/H_exchanger_CPA1"/>
</dbReference>
<evidence type="ECO:0000256" key="7">
    <source>
        <dbReference type="ARBA" id="ARBA00023065"/>
    </source>
</evidence>
<evidence type="ECO:0000256" key="2">
    <source>
        <dbReference type="ARBA" id="ARBA00022448"/>
    </source>
</evidence>
<evidence type="ECO:0000256" key="10">
    <source>
        <dbReference type="SAM" id="Phobius"/>
    </source>
</evidence>
<sequence length="523" mass="55516">MTAIAWIVAFVVVTVAVTGLTGRIGWSAPVALVLVGAVASFVPGVPRITLEPDLILYGLLPPLLFAAAIRTSLIDVRARNDSILLMSVALVAFTVFVVGFAAAWIIPGVTIAAGLAFGAVVAPTDAVAVTAVTGRVPLPRRVVTILEGESLLNDATALVALNAAIAAIMSFVTPIEVAGDFALAVLVGAAVGLAVAFVLTEIRRRLHSAVLDTSLSLVTPFIAFLPAQILHGSGALAVVIAGLYLGYRSPVILSAEARVAERLNWKTVQFLLENAVFLFIGLNLAGVLEGVVKTGPGLWPTIGISVAMLAVVIASRFAWVFLTMLLYRIGPARVRERAWSSAASTVVASAGIRGVVTLAAVFLLPDRTPERELLQFLAFVVVLGTLLQALPLPRLIRRVHLPAPNLAQEWTERQMLTVEAKTAGVTRLDEIVTDDDEERIVNQLRSSSSWLAEALEHPAPPDHEPASSAFNRLRNGMIEAEREAVLLARHEGRYQEAAVQAVLAAIDAEETALRARHPKAIGE</sequence>
<feature type="transmembrane region" description="Helical" evidence="10">
    <location>
        <begin position="339"/>
        <end position="364"/>
    </location>
</feature>
<feature type="transmembrane region" description="Helical" evidence="10">
    <location>
        <begin position="376"/>
        <end position="396"/>
    </location>
</feature>
<feature type="transmembrane region" description="Helical" evidence="10">
    <location>
        <begin position="112"/>
        <end position="134"/>
    </location>
</feature>
<keyword evidence="6" id="KW-0915">Sodium</keyword>
<evidence type="ECO:0000256" key="4">
    <source>
        <dbReference type="ARBA" id="ARBA00022692"/>
    </source>
</evidence>
<keyword evidence="8 10" id="KW-0472">Membrane</keyword>
<feature type="transmembrane region" description="Helical" evidence="10">
    <location>
        <begin position="29"/>
        <end position="48"/>
    </location>
</feature>
<feature type="transmembrane region" description="Helical" evidence="10">
    <location>
        <begin position="298"/>
        <end position="327"/>
    </location>
</feature>
<feature type="transmembrane region" description="Helical" evidence="10">
    <location>
        <begin position="181"/>
        <end position="199"/>
    </location>
</feature>
<keyword evidence="13" id="KW-1185">Reference proteome</keyword>
<keyword evidence="9" id="KW-0739">Sodium transport</keyword>
<evidence type="ECO:0000256" key="9">
    <source>
        <dbReference type="ARBA" id="ARBA00023201"/>
    </source>
</evidence>
<evidence type="ECO:0000256" key="1">
    <source>
        <dbReference type="ARBA" id="ARBA00004651"/>
    </source>
</evidence>
<evidence type="ECO:0000256" key="3">
    <source>
        <dbReference type="ARBA" id="ARBA00022475"/>
    </source>
</evidence>